<keyword evidence="2" id="KW-1185">Reference proteome</keyword>
<reference evidence="1" key="1">
    <citation type="journal article" date="2021" name="New Phytol.">
        <title>Evolutionary innovations through gain and loss of genes in the ectomycorrhizal Boletales.</title>
        <authorList>
            <person name="Wu G."/>
            <person name="Miyauchi S."/>
            <person name="Morin E."/>
            <person name="Kuo A."/>
            <person name="Drula E."/>
            <person name="Varga T."/>
            <person name="Kohler A."/>
            <person name="Feng B."/>
            <person name="Cao Y."/>
            <person name="Lipzen A."/>
            <person name="Daum C."/>
            <person name="Hundley H."/>
            <person name="Pangilinan J."/>
            <person name="Johnson J."/>
            <person name="Barry K."/>
            <person name="LaButti K."/>
            <person name="Ng V."/>
            <person name="Ahrendt S."/>
            <person name="Min B."/>
            <person name="Choi I.G."/>
            <person name="Park H."/>
            <person name="Plett J.M."/>
            <person name="Magnuson J."/>
            <person name="Spatafora J.W."/>
            <person name="Nagy L.G."/>
            <person name="Henrissat B."/>
            <person name="Grigoriev I.V."/>
            <person name="Yang Z.L."/>
            <person name="Xu J."/>
            <person name="Martin F.M."/>
        </authorList>
    </citation>
    <scope>NUCLEOTIDE SEQUENCE</scope>
    <source>
        <strain evidence="1">ATCC 28755</strain>
    </source>
</reference>
<evidence type="ECO:0000313" key="2">
    <source>
        <dbReference type="Proteomes" id="UP000790377"/>
    </source>
</evidence>
<name>A0ACB8A8Z8_9AGAM</name>
<gene>
    <name evidence="1" type="ORF">BJ138DRAFT_261115</name>
</gene>
<comment type="caution">
    <text evidence="1">The sequence shown here is derived from an EMBL/GenBank/DDBJ whole genome shotgun (WGS) entry which is preliminary data.</text>
</comment>
<proteinExistence type="predicted"/>
<organism evidence="1 2">
    <name type="scientific">Hygrophoropsis aurantiaca</name>
    <dbReference type="NCBI Taxonomy" id="72124"/>
    <lineage>
        <taxon>Eukaryota</taxon>
        <taxon>Fungi</taxon>
        <taxon>Dikarya</taxon>
        <taxon>Basidiomycota</taxon>
        <taxon>Agaricomycotina</taxon>
        <taxon>Agaricomycetes</taxon>
        <taxon>Agaricomycetidae</taxon>
        <taxon>Boletales</taxon>
        <taxon>Coniophorineae</taxon>
        <taxon>Hygrophoropsidaceae</taxon>
        <taxon>Hygrophoropsis</taxon>
    </lineage>
</organism>
<evidence type="ECO:0000313" key="1">
    <source>
        <dbReference type="EMBL" id="KAH7909182.1"/>
    </source>
</evidence>
<dbReference type="EMBL" id="MU267774">
    <property type="protein sequence ID" value="KAH7909182.1"/>
    <property type="molecule type" value="Genomic_DNA"/>
</dbReference>
<protein>
    <submittedName>
        <fullName evidence="1">Acyl-CoA N-acyltransferase</fullName>
    </submittedName>
</protein>
<dbReference type="Proteomes" id="UP000790377">
    <property type="component" value="Unassembled WGS sequence"/>
</dbReference>
<sequence>MSAHESLAANLAAADSLVLILPDGTTIATKTSIKPEGITSDDITDLVNRASTIVSLNEVPLCTYHILQRTASLVISSVGTSFEHIAAHVPSYSILEFVPPSSPFQSEPFFISIADFWGLIYIFFTKYDTQENIPILIPRSLENHAQLRSYVLRSGLGRTALSPSASKEELFLSRAAFWQGAGTLGYHTRGWLPAGAESTLNAHASFPAVQSFTRTPLVITSHPLRPPKPKRGEVVYRRYCPTVKQVLELIYFDIGNEGSISPHLQAFHNWQNNGRVDKWWNEAGTMEKHKEYIQSMLDDPAVLPLMMSWDGELMGYTEIVWVKENHVAAYVPNGAKDWDRGVHVIMGEEKFRGSVRAKAWFSSLHHYCFLVEPRTTRLIGEPRTDHAAVLKLLNNTNVHIQATVDFPYKRSFLACLPRERYFKL</sequence>
<accession>A0ACB8A8Z8</accession>